<dbReference type="Proteomes" id="UP000231183">
    <property type="component" value="Unassembled WGS sequence"/>
</dbReference>
<dbReference type="SMART" id="SM01400">
    <property type="entry name" value="Pribosyltran_N"/>
    <property type="match status" value="1"/>
</dbReference>
<dbReference type="SUPFAM" id="SSF53271">
    <property type="entry name" value="PRTase-like"/>
    <property type="match status" value="1"/>
</dbReference>
<organism evidence="11 12">
    <name type="scientific">Candidatus Magasanikbacteria bacterium CG10_big_fil_rev_8_21_14_0_10_40_10</name>
    <dbReference type="NCBI Taxonomy" id="1974648"/>
    <lineage>
        <taxon>Bacteria</taxon>
        <taxon>Candidatus Magasanikiibacteriota</taxon>
    </lineage>
</organism>
<keyword evidence="8" id="KW-0460">Magnesium</keyword>
<dbReference type="Pfam" id="PF14572">
    <property type="entry name" value="Pribosyl_synth"/>
    <property type="match status" value="1"/>
</dbReference>
<dbReference type="NCBIfam" id="TIGR01251">
    <property type="entry name" value="ribP_PPkin"/>
    <property type="match status" value="1"/>
</dbReference>
<dbReference type="EMBL" id="PFBX01000014">
    <property type="protein sequence ID" value="PIT87660.1"/>
    <property type="molecule type" value="Genomic_DNA"/>
</dbReference>
<keyword evidence="7" id="KW-0067">ATP-binding</keyword>
<evidence type="ECO:0000256" key="1">
    <source>
        <dbReference type="ARBA" id="ARBA00013247"/>
    </source>
</evidence>
<evidence type="ECO:0000256" key="2">
    <source>
        <dbReference type="ARBA" id="ARBA00022679"/>
    </source>
</evidence>
<comment type="caution">
    <text evidence="11">The sequence shown here is derived from an EMBL/GenBank/DDBJ whole genome shotgun (WGS) entry which is preliminary data.</text>
</comment>
<proteinExistence type="predicted"/>
<reference evidence="12" key="1">
    <citation type="submission" date="2017-09" db="EMBL/GenBank/DDBJ databases">
        <title>Depth-based differentiation of microbial function through sediment-hosted aquifers and enrichment of novel symbionts in the deep terrestrial subsurface.</title>
        <authorList>
            <person name="Probst A.J."/>
            <person name="Ladd B."/>
            <person name="Jarett J.K."/>
            <person name="Geller-Mcgrath D.E."/>
            <person name="Sieber C.M.K."/>
            <person name="Emerson J.B."/>
            <person name="Anantharaman K."/>
            <person name="Thomas B.C."/>
            <person name="Malmstrom R."/>
            <person name="Stieglmeier M."/>
            <person name="Klingl A."/>
            <person name="Woyke T."/>
            <person name="Ryan C.M."/>
            <person name="Banfield J.F."/>
        </authorList>
    </citation>
    <scope>NUCLEOTIDE SEQUENCE [LARGE SCALE GENOMIC DNA]</scope>
</reference>
<evidence type="ECO:0000256" key="9">
    <source>
        <dbReference type="ARBA" id="ARBA00049535"/>
    </source>
</evidence>
<evidence type="ECO:0000256" key="7">
    <source>
        <dbReference type="ARBA" id="ARBA00022840"/>
    </source>
</evidence>
<dbReference type="GO" id="GO:0005524">
    <property type="term" value="F:ATP binding"/>
    <property type="evidence" value="ECO:0007669"/>
    <property type="project" value="UniProtKB-KW"/>
</dbReference>
<dbReference type="GO" id="GO:0004749">
    <property type="term" value="F:ribose phosphate diphosphokinase activity"/>
    <property type="evidence" value="ECO:0007669"/>
    <property type="project" value="UniProtKB-EC"/>
</dbReference>
<dbReference type="FunFam" id="3.40.50.2020:FF:000007">
    <property type="entry name" value="Ribose-phosphate pyrophosphokinase"/>
    <property type="match status" value="1"/>
</dbReference>
<evidence type="ECO:0000256" key="3">
    <source>
        <dbReference type="ARBA" id="ARBA00022723"/>
    </source>
</evidence>
<dbReference type="InterPro" id="IPR000836">
    <property type="entry name" value="PRTase_dom"/>
</dbReference>
<dbReference type="EC" id="2.7.6.1" evidence="1"/>
<dbReference type="InterPro" id="IPR029057">
    <property type="entry name" value="PRTase-like"/>
</dbReference>
<dbReference type="InterPro" id="IPR029099">
    <property type="entry name" value="Pribosyltran_N"/>
</dbReference>
<comment type="catalytic activity">
    <reaction evidence="9">
        <text>D-ribose 5-phosphate + ATP = 5-phospho-alpha-D-ribose 1-diphosphate + AMP + H(+)</text>
        <dbReference type="Rhea" id="RHEA:15609"/>
        <dbReference type="ChEBI" id="CHEBI:15378"/>
        <dbReference type="ChEBI" id="CHEBI:30616"/>
        <dbReference type="ChEBI" id="CHEBI:58017"/>
        <dbReference type="ChEBI" id="CHEBI:78346"/>
        <dbReference type="ChEBI" id="CHEBI:456215"/>
        <dbReference type="EC" id="2.7.6.1"/>
    </reaction>
</comment>
<dbReference type="GO" id="GO:0002189">
    <property type="term" value="C:ribose phosphate diphosphokinase complex"/>
    <property type="evidence" value="ECO:0007669"/>
    <property type="project" value="TreeGrafter"/>
</dbReference>
<evidence type="ECO:0000259" key="10">
    <source>
        <dbReference type="Pfam" id="PF13793"/>
    </source>
</evidence>
<keyword evidence="6 11" id="KW-0418">Kinase</keyword>
<dbReference type="GO" id="GO:0005737">
    <property type="term" value="C:cytoplasm"/>
    <property type="evidence" value="ECO:0007669"/>
    <property type="project" value="TreeGrafter"/>
</dbReference>
<dbReference type="GO" id="GO:0016301">
    <property type="term" value="F:kinase activity"/>
    <property type="evidence" value="ECO:0007669"/>
    <property type="project" value="UniProtKB-KW"/>
</dbReference>
<dbReference type="NCBIfam" id="NF002320">
    <property type="entry name" value="PRK01259.1"/>
    <property type="match status" value="1"/>
</dbReference>
<dbReference type="PANTHER" id="PTHR10210">
    <property type="entry name" value="RIBOSE-PHOSPHATE DIPHOSPHOKINASE FAMILY MEMBER"/>
    <property type="match status" value="1"/>
</dbReference>
<evidence type="ECO:0000256" key="8">
    <source>
        <dbReference type="ARBA" id="ARBA00022842"/>
    </source>
</evidence>
<keyword evidence="2" id="KW-0808">Transferase</keyword>
<dbReference type="Gene3D" id="3.40.50.2020">
    <property type="match status" value="2"/>
</dbReference>
<evidence type="ECO:0000313" key="12">
    <source>
        <dbReference type="Proteomes" id="UP000231183"/>
    </source>
</evidence>
<dbReference type="InterPro" id="IPR005946">
    <property type="entry name" value="Rib-P_diPkinase"/>
</dbReference>
<evidence type="ECO:0000313" key="11">
    <source>
        <dbReference type="EMBL" id="PIT87660.1"/>
    </source>
</evidence>
<dbReference type="AlphaFoldDB" id="A0A2M6W4J6"/>
<gene>
    <name evidence="11" type="ORF">COU31_01770</name>
</gene>
<feature type="domain" description="Ribose-phosphate pyrophosphokinase N-terminal" evidence="10">
    <location>
        <begin position="5"/>
        <end position="121"/>
    </location>
</feature>
<accession>A0A2M6W4J6</accession>
<dbReference type="GO" id="GO:0006015">
    <property type="term" value="P:5-phosphoribose 1-diphosphate biosynthetic process"/>
    <property type="evidence" value="ECO:0007669"/>
    <property type="project" value="TreeGrafter"/>
</dbReference>
<name>A0A2M6W4J6_9BACT</name>
<sequence length="316" mass="34845">MNSRLKVFSGSSHPAFAQKICRHLNIELGKLESFTFTNDNRFIKINEAVRGCDVFVIQTSYAPVDVFLMEYLMLIRALKGASASRITAVMPYFPYARSDKKDQARICLSARLVADLLETAGADRILIMEMHSPQLQGFFSMPCDHLLASPTLIKHIKQNCDLKNYTLVAADAGAAKTLKIYADGLKLPMAIMDKRRDGNDDQPVIKGIVGNVQDKKVMLIDDEISSGRTLVRNAEYLLNKAGAISVDACVTHAVLAGNAAEELAKSPINKIIVTDTMPNEAKNIKGLEIVSVSAVFADCIKRIYENESIKSINDIY</sequence>
<evidence type="ECO:0000256" key="4">
    <source>
        <dbReference type="ARBA" id="ARBA00022727"/>
    </source>
</evidence>
<protein>
    <recommendedName>
        <fullName evidence="1">ribose-phosphate diphosphokinase</fullName>
        <ecNumber evidence="1">2.7.6.1</ecNumber>
    </recommendedName>
</protein>
<dbReference type="PANTHER" id="PTHR10210:SF32">
    <property type="entry name" value="RIBOSE-PHOSPHATE PYROPHOSPHOKINASE 2"/>
    <property type="match status" value="1"/>
</dbReference>
<dbReference type="CDD" id="cd06223">
    <property type="entry name" value="PRTases_typeI"/>
    <property type="match status" value="1"/>
</dbReference>
<keyword evidence="3" id="KW-0479">Metal-binding</keyword>
<evidence type="ECO:0000256" key="6">
    <source>
        <dbReference type="ARBA" id="ARBA00022777"/>
    </source>
</evidence>
<keyword evidence="4" id="KW-0545">Nucleotide biosynthesis</keyword>
<dbReference type="Pfam" id="PF13793">
    <property type="entry name" value="Pribosyltran_N"/>
    <property type="match status" value="1"/>
</dbReference>
<keyword evidence="5" id="KW-0547">Nucleotide-binding</keyword>
<dbReference type="GO" id="GO:0000287">
    <property type="term" value="F:magnesium ion binding"/>
    <property type="evidence" value="ECO:0007669"/>
    <property type="project" value="InterPro"/>
</dbReference>
<evidence type="ECO:0000256" key="5">
    <source>
        <dbReference type="ARBA" id="ARBA00022741"/>
    </source>
</evidence>
<dbReference type="GO" id="GO:0006164">
    <property type="term" value="P:purine nucleotide biosynthetic process"/>
    <property type="evidence" value="ECO:0007669"/>
    <property type="project" value="TreeGrafter"/>
</dbReference>